<accession>A0A248K0E7</accession>
<evidence type="ECO:0000313" key="3">
    <source>
        <dbReference type="Proteomes" id="UP000197153"/>
    </source>
</evidence>
<keyword evidence="3" id="KW-1185">Reference proteome</keyword>
<dbReference type="EMBL" id="CP022112">
    <property type="protein sequence ID" value="ASG24463.1"/>
    <property type="molecule type" value="Genomic_DNA"/>
</dbReference>
<sequence length="83" mass="9073">MANSEEQIRSLVFDALRAALERPVELSDDTNITEGLGLDSVAVMDFVMEIEDALDISIPLDRIAEVKTVGDLIATARDLKGNR</sequence>
<dbReference type="Proteomes" id="UP000197153">
    <property type="component" value="Chromosome 3"/>
</dbReference>
<dbReference type="InterPro" id="IPR009081">
    <property type="entry name" value="PP-bd_ACP"/>
</dbReference>
<proteinExistence type="predicted"/>
<reference evidence="2 3" key="1">
    <citation type="submission" date="2017-06" db="EMBL/GenBank/DDBJ databases">
        <title>Complete genome sequence of Nitrospirillum amazonense strain CBAmC, an endophytic nitrogen-fixing and plant growth-promoting bacterium, isolated from sugarcane.</title>
        <authorList>
            <person name="Schwab S."/>
            <person name="dos Santos Teixeira K.R."/>
            <person name="Simoes Araujo J.L."/>
            <person name="Soares Vidal M."/>
            <person name="Borges de Freitas H.R."/>
            <person name="Rivello Crivelaro A.L."/>
            <person name="Bueno de Camargo Nunes A."/>
            <person name="dos Santos C.M."/>
            <person name="Palmeira da Silva Rosa D."/>
            <person name="da Silva Padilha D."/>
            <person name="da Silva E."/>
            <person name="Araujo Terra L."/>
            <person name="Soares Mendes V."/>
            <person name="Farinelli L."/>
            <person name="Magalhaes Cruz L."/>
            <person name="Baldani J.I."/>
        </authorList>
    </citation>
    <scope>NUCLEOTIDE SEQUENCE [LARGE SCALE GENOMIC DNA]</scope>
    <source>
        <strain evidence="2 3">CBAmC</strain>
    </source>
</reference>
<gene>
    <name evidence="2" type="ORF">Y958_26680</name>
</gene>
<evidence type="ECO:0000259" key="1">
    <source>
        <dbReference type="PROSITE" id="PS50075"/>
    </source>
</evidence>
<name>A0A248K0E7_9PROT</name>
<evidence type="ECO:0000313" key="2">
    <source>
        <dbReference type="EMBL" id="ASG24463.1"/>
    </source>
</evidence>
<dbReference type="Pfam" id="PF00550">
    <property type="entry name" value="PP-binding"/>
    <property type="match status" value="1"/>
</dbReference>
<dbReference type="Gene3D" id="1.10.1200.10">
    <property type="entry name" value="ACP-like"/>
    <property type="match status" value="1"/>
</dbReference>
<protein>
    <submittedName>
        <fullName evidence="2">Acyl carrier protein</fullName>
    </submittedName>
</protein>
<feature type="domain" description="Carrier" evidence="1">
    <location>
        <begin position="2"/>
        <end position="80"/>
    </location>
</feature>
<dbReference type="RefSeq" id="WP_004274401.1">
    <property type="nucleotide sequence ID" value="NZ_CP022112.1"/>
</dbReference>
<dbReference type="PROSITE" id="PS50075">
    <property type="entry name" value="CARRIER"/>
    <property type="match status" value="1"/>
</dbReference>
<dbReference type="InterPro" id="IPR036736">
    <property type="entry name" value="ACP-like_sf"/>
</dbReference>
<dbReference type="SUPFAM" id="SSF47336">
    <property type="entry name" value="ACP-like"/>
    <property type="match status" value="1"/>
</dbReference>
<dbReference type="KEGG" id="nao:Y958_26680"/>
<organism evidence="2 3">
    <name type="scientific">Nitrospirillum viridazoti CBAmc</name>
    <dbReference type="NCBI Taxonomy" id="1441467"/>
    <lineage>
        <taxon>Bacteria</taxon>
        <taxon>Pseudomonadati</taxon>
        <taxon>Pseudomonadota</taxon>
        <taxon>Alphaproteobacteria</taxon>
        <taxon>Rhodospirillales</taxon>
        <taxon>Azospirillaceae</taxon>
        <taxon>Nitrospirillum</taxon>
        <taxon>Nitrospirillum viridazoti</taxon>
    </lineage>
</organism>
<dbReference type="AlphaFoldDB" id="A0A248K0E7"/>